<protein>
    <submittedName>
        <fullName evidence="1">Uncharacterized protein</fullName>
    </submittedName>
</protein>
<dbReference type="Proteomes" id="UP001208692">
    <property type="component" value="Unassembled WGS sequence"/>
</dbReference>
<evidence type="ECO:0000313" key="2">
    <source>
        <dbReference type="EMBL" id="GJM54038.1"/>
    </source>
</evidence>
<dbReference type="Proteomes" id="UP001207736">
    <property type="component" value="Unassembled WGS sequence"/>
</dbReference>
<evidence type="ECO:0000313" key="1">
    <source>
        <dbReference type="EMBL" id="GJM49866.1"/>
    </source>
</evidence>
<dbReference type="EMBL" id="BQKB01000059">
    <property type="protein sequence ID" value="GJM54038.1"/>
    <property type="molecule type" value="Genomic_DNA"/>
</dbReference>
<evidence type="ECO:0000313" key="4">
    <source>
        <dbReference type="Proteomes" id="UP001208692"/>
    </source>
</evidence>
<name>A0AAV5AX00_9FLAO</name>
<accession>A0AAV5AX00</accession>
<dbReference type="AlphaFoldDB" id="A0AAV5AX00"/>
<evidence type="ECO:0000313" key="3">
    <source>
        <dbReference type="Proteomes" id="UP001207736"/>
    </source>
</evidence>
<gene>
    <name evidence="1" type="ORF">RCZ15_08410</name>
    <name evidence="2" type="ORF">RCZ16_23540</name>
</gene>
<reference evidence="1 4" key="1">
    <citation type="submission" date="2021-11" db="EMBL/GenBank/DDBJ databases">
        <title>Draft genome sequence of Capnocytophaga sp. strain KC07075 isolated from cat oral cavity.</title>
        <authorList>
            <person name="Suzuki M."/>
            <person name="Imaoka K."/>
            <person name="Kimura M."/>
            <person name="Morikawa S."/>
            <person name="Maeda K."/>
        </authorList>
    </citation>
    <scope>NUCLEOTIDE SEQUENCE</scope>
    <source>
        <strain evidence="1">KC07075</strain>
        <strain evidence="2 4">KC07079</strain>
    </source>
</reference>
<proteinExistence type="predicted"/>
<dbReference type="RefSeq" id="WP_264846545.1">
    <property type="nucleotide sequence ID" value="NZ_BPMA01000022.1"/>
</dbReference>
<comment type="caution">
    <text evidence="1">The sequence shown here is derived from an EMBL/GenBank/DDBJ whole genome shotgun (WGS) entry which is preliminary data.</text>
</comment>
<keyword evidence="4" id="KW-1185">Reference proteome</keyword>
<organism evidence="1 3">
    <name type="scientific">Capnocytophaga catalasegens</name>
    <dbReference type="NCBI Taxonomy" id="1004260"/>
    <lineage>
        <taxon>Bacteria</taxon>
        <taxon>Pseudomonadati</taxon>
        <taxon>Bacteroidota</taxon>
        <taxon>Flavobacteriia</taxon>
        <taxon>Flavobacteriales</taxon>
        <taxon>Flavobacteriaceae</taxon>
        <taxon>Capnocytophaga</taxon>
    </lineage>
</organism>
<sequence length="159" mass="19046">MKELKIEVPQGYEIDKEKSTFEKIVFKKVEEKITWKKAFDKEGYIIEDAVVYFEKDLHSMPSNKDVFKSKEIAEAVIALAQLEWLRDEYIKRYYPENPNWKPYWNISDDFKHCVNVHENELYKSSYRASHSFLAFPTAEIRDKFLEEQIDLIEQAKPLL</sequence>
<dbReference type="EMBL" id="BQKA01000014">
    <property type="protein sequence ID" value="GJM49866.1"/>
    <property type="molecule type" value="Genomic_DNA"/>
</dbReference>